<reference evidence="1" key="1">
    <citation type="submission" date="2022-12" db="EMBL/GenBank/DDBJ databases">
        <title>Reference genome sequencing for broad-spectrum identification of bacterial and archaeal isolates by mass spectrometry.</title>
        <authorList>
            <person name="Sekiguchi Y."/>
            <person name="Tourlousse D.M."/>
        </authorList>
    </citation>
    <scope>NUCLEOTIDE SEQUENCE</scope>
    <source>
        <strain evidence="1">ASRB1</strain>
    </source>
</reference>
<organism evidence="1 2">
    <name type="scientific">Desulforhabdus amnigena</name>
    <dbReference type="NCBI Taxonomy" id="40218"/>
    <lineage>
        <taxon>Bacteria</taxon>
        <taxon>Pseudomonadati</taxon>
        <taxon>Thermodesulfobacteriota</taxon>
        <taxon>Syntrophobacteria</taxon>
        <taxon>Syntrophobacterales</taxon>
        <taxon>Syntrophobacteraceae</taxon>
        <taxon>Desulforhabdus</taxon>
    </lineage>
</organism>
<accession>A0A9W6CWG9</accession>
<dbReference type="Proteomes" id="UP001144372">
    <property type="component" value="Unassembled WGS sequence"/>
</dbReference>
<dbReference type="RefSeq" id="WP_281792153.1">
    <property type="nucleotide sequence ID" value="NZ_BSDR01000001.1"/>
</dbReference>
<gene>
    <name evidence="1" type="ORF">DAMNIGENAA_05690</name>
</gene>
<comment type="caution">
    <text evidence="1">The sequence shown here is derived from an EMBL/GenBank/DDBJ whole genome shotgun (WGS) entry which is preliminary data.</text>
</comment>
<proteinExistence type="predicted"/>
<keyword evidence="2" id="KW-1185">Reference proteome</keyword>
<dbReference type="AlphaFoldDB" id="A0A9W6CWG9"/>
<sequence>MEDRIVQRAEKCLSLHSGSSSPIYNEYKILLDEYEKLLHKFNKVIAISDKYQIQLQEVTHDLKSTLMQLNQLKEVILPICIFCKKIRTDNNYWQQIESYFAQHIDLAFSHGICPECMKKKYGEFLKDVEPDQ</sequence>
<dbReference type="EMBL" id="BSDR01000001">
    <property type="protein sequence ID" value="GLI33136.1"/>
    <property type="molecule type" value="Genomic_DNA"/>
</dbReference>
<evidence type="ECO:0000313" key="1">
    <source>
        <dbReference type="EMBL" id="GLI33136.1"/>
    </source>
</evidence>
<evidence type="ECO:0000313" key="2">
    <source>
        <dbReference type="Proteomes" id="UP001144372"/>
    </source>
</evidence>
<protein>
    <submittedName>
        <fullName evidence="1">Uncharacterized protein</fullName>
    </submittedName>
</protein>
<name>A0A9W6CWG9_9BACT</name>